<dbReference type="InterPro" id="IPR002241">
    <property type="entry name" value="Glyco_hydro_27"/>
</dbReference>
<gene>
    <name evidence="15" type="ORF">BDV23DRAFT_185624</name>
</gene>
<dbReference type="InterPro" id="IPR013780">
    <property type="entry name" value="Glyco_hydro_b"/>
</dbReference>
<dbReference type="PROSITE" id="PS00512">
    <property type="entry name" value="ALPHA_GALACTOSIDASE"/>
    <property type="match status" value="1"/>
</dbReference>
<dbReference type="EMBL" id="ML735282">
    <property type="protein sequence ID" value="KAE8388133.1"/>
    <property type="molecule type" value="Genomic_DNA"/>
</dbReference>
<dbReference type="GO" id="GO:0005995">
    <property type="term" value="P:melibiose catabolic process"/>
    <property type="evidence" value="ECO:0007669"/>
    <property type="project" value="UniProtKB-ARBA"/>
</dbReference>
<dbReference type="InterPro" id="IPR017853">
    <property type="entry name" value="GH"/>
</dbReference>
<dbReference type="CDD" id="cd14792">
    <property type="entry name" value="GH27"/>
    <property type="match status" value="1"/>
</dbReference>
<dbReference type="OrthoDB" id="5795902at2759"/>
<dbReference type="Gene3D" id="2.60.40.1180">
    <property type="entry name" value="Golgi alpha-mannosidase II"/>
    <property type="match status" value="1"/>
</dbReference>
<comment type="function">
    <text evidence="2">Hydrolyzes a variety of simple alpha-D-galactoside as well as more complex molecules such as oligosaccharides and polysaccharides.</text>
</comment>
<dbReference type="SUPFAM" id="SSF51445">
    <property type="entry name" value="(Trans)glycosidases"/>
    <property type="match status" value="1"/>
</dbReference>
<evidence type="ECO:0000256" key="13">
    <source>
        <dbReference type="SAM" id="SignalP"/>
    </source>
</evidence>
<dbReference type="PRINTS" id="PR00748">
    <property type="entry name" value="MELIBIASE"/>
</dbReference>
<dbReference type="InterPro" id="IPR000111">
    <property type="entry name" value="Glyco_hydro_27/36_CS"/>
</dbReference>
<protein>
    <recommendedName>
        <fullName evidence="5 12">Alpha-galactosidase</fullName>
        <ecNumber evidence="5 12">3.2.1.22</ecNumber>
    </recommendedName>
    <alternativeName>
        <fullName evidence="12">Melibiase</fullName>
    </alternativeName>
</protein>
<evidence type="ECO:0000259" key="14">
    <source>
        <dbReference type="Pfam" id="PF17801"/>
    </source>
</evidence>
<feature type="signal peptide" evidence="13">
    <location>
        <begin position="1"/>
        <end position="23"/>
    </location>
</feature>
<evidence type="ECO:0000256" key="8">
    <source>
        <dbReference type="ARBA" id="ARBA00022801"/>
    </source>
</evidence>
<accession>A0A5N7C2Q7</accession>
<evidence type="ECO:0000256" key="3">
    <source>
        <dbReference type="ARBA" id="ARBA00004613"/>
    </source>
</evidence>
<evidence type="ECO:0000256" key="9">
    <source>
        <dbReference type="ARBA" id="ARBA00023157"/>
    </source>
</evidence>
<dbReference type="PANTHER" id="PTHR11452:SF75">
    <property type="entry name" value="ALPHA-GALACTOSIDASE MEL1"/>
    <property type="match status" value="1"/>
</dbReference>
<sequence length="489" mass="52889">MRTLTSIPIPLLALGLHGLGVIAGDNGLAQTPQMGWNTWNSFACDMNETIVLDAAEKIVSLGFRDLGYEYVVLDDCWSAGRNSSGYLVPDKEKFPSGIATLAKKIHDMGLKIGIYSSAGKWTCARYAGSLGYEQKDADLWASWGIDYLKYDNCFNNGEEGTPKLSFDRYNAMHEALNATGRPILYSLCNWGIDGPWNFGPTIANSWRTNGDLTNVWDRDNANCPCSELEGLDCKSPGGSCSVMNTLNKAAYYPAKPIPGAWNDLDMLQVGNGGFTDSEAVAHFSLWAALKSPLIMTNVMGKIDAPTLSILQNPAVLAVSQDPEGSSAFRIWRHYVDDVDDYGKGEIQMFSGVLSGGDQLVLFLNAGTKDREMNASLIDVFWNDGPSGTSDNVKDNWDVYDLWANRMSGETANTIINGAANGTSSNGRAFNITSMGGPKEVYSQVPPSSSKELMGSKVGSVKASGTVTAQVKAHGVAMLRLRAQKTKDEL</sequence>
<dbReference type="InterPro" id="IPR006215">
    <property type="entry name" value="Glyco_hydro_melibiase"/>
</dbReference>
<evidence type="ECO:0000256" key="6">
    <source>
        <dbReference type="ARBA" id="ARBA00022525"/>
    </source>
</evidence>
<evidence type="ECO:0000313" key="15">
    <source>
        <dbReference type="EMBL" id="KAE8388133.1"/>
    </source>
</evidence>
<name>A0A5N7C2Q7_PETAA</name>
<comment type="subcellular location">
    <subcellularLocation>
        <location evidence="3">Secreted</location>
    </subcellularLocation>
</comment>
<dbReference type="Gene3D" id="3.20.20.70">
    <property type="entry name" value="Aldolase class I"/>
    <property type="match status" value="1"/>
</dbReference>
<dbReference type="Proteomes" id="UP000326877">
    <property type="component" value="Unassembled WGS sequence"/>
</dbReference>
<comment type="catalytic activity">
    <reaction evidence="1 12">
        <text>Hydrolysis of terminal, non-reducing alpha-D-galactose residues in alpha-D-galactosides, including galactose oligosaccharides, galactomannans and galactolipids.</text>
        <dbReference type="EC" id="3.2.1.22"/>
    </reaction>
</comment>
<keyword evidence="10" id="KW-0325">Glycoprotein</keyword>
<dbReference type="PANTHER" id="PTHR11452">
    <property type="entry name" value="ALPHA-GALACTOSIDASE/ALPHA-N-ACETYLGALACTOSAMINIDASE"/>
    <property type="match status" value="1"/>
</dbReference>
<feature type="chain" id="PRO_5025060963" description="Alpha-galactosidase" evidence="13">
    <location>
        <begin position="24"/>
        <end position="489"/>
    </location>
</feature>
<dbReference type="FunFam" id="3.20.20.70:FF:000202">
    <property type="entry name" value="Alpha-galactosidase"/>
    <property type="match status" value="1"/>
</dbReference>
<evidence type="ECO:0000256" key="7">
    <source>
        <dbReference type="ARBA" id="ARBA00022729"/>
    </source>
</evidence>
<evidence type="ECO:0000256" key="4">
    <source>
        <dbReference type="ARBA" id="ARBA00009743"/>
    </source>
</evidence>
<reference evidence="15" key="1">
    <citation type="submission" date="2019-04" db="EMBL/GenBank/DDBJ databases">
        <title>Friends and foes A comparative genomics studyof 23 Aspergillus species from section Flavi.</title>
        <authorList>
            <consortium name="DOE Joint Genome Institute"/>
            <person name="Kjaerbolling I."/>
            <person name="Vesth T."/>
            <person name="Frisvad J.C."/>
            <person name="Nybo J.L."/>
            <person name="Theobald S."/>
            <person name="Kildgaard S."/>
            <person name="Isbrandt T."/>
            <person name="Kuo A."/>
            <person name="Sato A."/>
            <person name="Lyhne E.K."/>
            <person name="Kogle M.E."/>
            <person name="Wiebenga A."/>
            <person name="Kun R.S."/>
            <person name="Lubbers R.J."/>
            <person name="Makela M.R."/>
            <person name="Barry K."/>
            <person name="Chovatia M."/>
            <person name="Clum A."/>
            <person name="Daum C."/>
            <person name="Haridas S."/>
            <person name="He G."/>
            <person name="LaButti K."/>
            <person name="Lipzen A."/>
            <person name="Mondo S."/>
            <person name="Riley R."/>
            <person name="Salamov A."/>
            <person name="Simmons B.A."/>
            <person name="Magnuson J.K."/>
            <person name="Henrissat B."/>
            <person name="Mortensen U.H."/>
            <person name="Larsen T.O."/>
            <person name="Devries R.P."/>
            <person name="Grigoriev I.V."/>
            <person name="Machida M."/>
            <person name="Baker S.E."/>
            <person name="Andersen M.R."/>
        </authorList>
    </citation>
    <scope>NUCLEOTIDE SEQUENCE [LARGE SCALE GENOMIC DNA]</scope>
    <source>
        <strain evidence="15">IBT 14317</strain>
    </source>
</reference>
<dbReference type="SUPFAM" id="SSF51011">
    <property type="entry name" value="Glycosyl hydrolase domain"/>
    <property type="match status" value="1"/>
</dbReference>
<evidence type="ECO:0000256" key="2">
    <source>
        <dbReference type="ARBA" id="ARBA00003969"/>
    </source>
</evidence>
<organism evidence="15">
    <name type="scientific">Petromyces alliaceus</name>
    <name type="common">Aspergillus alliaceus</name>
    <dbReference type="NCBI Taxonomy" id="209559"/>
    <lineage>
        <taxon>Eukaryota</taxon>
        <taxon>Fungi</taxon>
        <taxon>Dikarya</taxon>
        <taxon>Ascomycota</taxon>
        <taxon>Pezizomycotina</taxon>
        <taxon>Eurotiomycetes</taxon>
        <taxon>Eurotiomycetidae</taxon>
        <taxon>Eurotiales</taxon>
        <taxon>Aspergillaceae</taxon>
        <taxon>Aspergillus</taxon>
        <taxon>Aspergillus subgen. Circumdati</taxon>
    </lineage>
</organism>
<dbReference type="GO" id="GO:0005576">
    <property type="term" value="C:extracellular region"/>
    <property type="evidence" value="ECO:0007669"/>
    <property type="project" value="UniProtKB-SubCell"/>
</dbReference>
<evidence type="ECO:0000256" key="11">
    <source>
        <dbReference type="ARBA" id="ARBA00023295"/>
    </source>
</evidence>
<proteinExistence type="inferred from homology"/>
<evidence type="ECO:0000256" key="10">
    <source>
        <dbReference type="ARBA" id="ARBA00023180"/>
    </source>
</evidence>
<evidence type="ECO:0000256" key="12">
    <source>
        <dbReference type="RuleBase" id="RU361168"/>
    </source>
</evidence>
<keyword evidence="6" id="KW-0964">Secreted</keyword>
<keyword evidence="7 13" id="KW-0732">Signal</keyword>
<dbReference type="PRINTS" id="PR00740">
    <property type="entry name" value="GLHYDRLASE27"/>
</dbReference>
<dbReference type="Pfam" id="PF17801">
    <property type="entry name" value="Melibiase_C"/>
    <property type="match status" value="1"/>
</dbReference>
<dbReference type="InterPro" id="IPR013785">
    <property type="entry name" value="Aldolase_TIM"/>
</dbReference>
<dbReference type="GO" id="GO:0004557">
    <property type="term" value="F:alpha-galactosidase activity"/>
    <property type="evidence" value="ECO:0007669"/>
    <property type="project" value="UniProtKB-EC"/>
</dbReference>
<dbReference type="AlphaFoldDB" id="A0A5N7C2Q7"/>
<dbReference type="InterPro" id="IPR041233">
    <property type="entry name" value="Melibiase_C"/>
</dbReference>
<feature type="domain" description="Alpha galactosidase C-terminal" evidence="14">
    <location>
        <begin position="344"/>
        <end position="410"/>
    </location>
</feature>
<evidence type="ECO:0000256" key="1">
    <source>
        <dbReference type="ARBA" id="ARBA00001255"/>
    </source>
</evidence>
<evidence type="ECO:0000256" key="5">
    <source>
        <dbReference type="ARBA" id="ARBA00012755"/>
    </source>
</evidence>
<dbReference type="Pfam" id="PF16499">
    <property type="entry name" value="Melibiase_2"/>
    <property type="match status" value="2"/>
</dbReference>
<comment type="similarity">
    <text evidence="4 12">Belongs to the glycosyl hydrolase 27 family.</text>
</comment>
<keyword evidence="9 12" id="KW-1015">Disulfide bond</keyword>
<keyword evidence="11 12" id="KW-0326">Glycosidase</keyword>
<keyword evidence="8 12" id="KW-0378">Hydrolase</keyword>
<dbReference type="EC" id="3.2.1.22" evidence="5 12"/>